<dbReference type="InterPro" id="IPR010982">
    <property type="entry name" value="Lambda_DNA-bd_dom_sf"/>
</dbReference>
<name>A0AAQ0BSC2_BURGL</name>
<dbReference type="Proteomes" id="UP000594892">
    <property type="component" value="Chromosome 2"/>
</dbReference>
<dbReference type="Pfam" id="PF01381">
    <property type="entry name" value="HTH_3"/>
    <property type="match status" value="1"/>
</dbReference>
<dbReference type="RefSeq" id="WP_174484818.1">
    <property type="nucleotide sequence ID" value="NZ_CP052867.1"/>
</dbReference>
<dbReference type="InterPro" id="IPR001387">
    <property type="entry name" value="Cro/C1-type_HTH"/>
</dbReference>
<dbReference type="GeneID" id="55642603"/>
<evidence type="ECO:0000259" key="2">
    <source>
        <dbReference type="Pfam" id="PF01381"/>
    </source>
</evidence>
<dbReference type="Gene3D" id="1.10.10.60">
    <property type="entry name" value="Homeodomain-like"/>
    <property type="match status" value="1"/>
</dbReference>
<feature type="region of interest" description="Disordered" evidence="1">
    <location>
        <begin position="135"/>
        <end position="162"/>
    </location>
</feature>
<sequence>MALAERQTVETETQARQILKRQGGYRDPLSGEWYPFPAPEAPVALLSKFPELAEMSRGANARLKLLHHRAARYEQLLTELQAAGSIEFYEPGTLLPLHPSELITDPIVDMDRIAEQIMEYAKARAMAPPSLAALPSAASKGSSKLTPAQHAEIRRRAGNGESQTKLAAEFGVSQPAISKICRGKKTASGPALASWIPR</sequence>
<protein>
    <recommendedName>
        <fullName evidence="2">HTH cro/C1-type domain-containing protein</fullName>
    </recommendedName>
</protein>
<dbReference type="SUPFAM" id="SSF47413">
    <property type="entry name" value="lambda repressor-like DNA-binding domains"/>
    <property type="match status" value="1"/>
</dbReference>
<dbReference type="GO" id="GO:0003677">
    <property type="term" value="F:DNA binding"/>
    <property type="evidence" value="ECO:0007669"/>
    <property type="project" value="InterPro"/>
</dbReference>
<evidence type="ECO:0000313" key="3">
    <source>
        <dbReference type="EMBL" id="QPQ92018.1"/>
    </source>
</evidence>
<gene>
    <name evidence="3" type="ORF">I6H06_23240</name>
</gene>
<evidence type="ECO:0000313" key="4">
    <source>
        <dbReference type="Proteomes" id="UP000594892"/>
    </source>
</evidence>
<proteinExistence type="predicted"/>
<reference evidence="3 4" key="1">
    <citation type="submission" date="2020-12" db="EMBL/GenBank/DDBJ databases">
        <title>FDA dAtabase for Regulatory Grade micrObial Sequences (FDA-ARGOS): Supporting development and validation of Infectious Disease Dx tests.</title>
        <authorList>
            <person name="Minogue T."/>
            <person name="Wolcott M."/>
            <person name="Wasieloski L."/>
            <person name="Aguilar W."/>
            <person name="Moore D."/>
            <person name="Jaissle J."/>
            <person name="Tallon L."/>
            <person name="Sadzewicz L."/>
            <person name="Zhao X."/>
            <person name="Boylan J."/>
            <person name="Ott S."/>
            <person name="Bowen H."/>
            <person name="Vavikolanu K."/>
            <person name="Mehta A."/>
            <person name="Aluvathingal J."/>
            <person name="Nadendla S."/>
            <person name="Yan Y."/>
            <person name="Sichtig H."/>
        </authorList>
    </citation>
    <scope>NUCLEOTIDE SEQUENCE [LARGE SCALE GENOMIC DNA]</scope>
    <source>
        <strain evidence="3 4">FDAARGOS_949</strain>
    </source>
</reference>
<feature type="compositionally biased region" description="Low complexity" evidence="1">
    <location>
        <begin position="135"/>
        <end position="145"/>
    </location>
</feature>
<accession>A0AAQ0BSC2</accession>
<dbReference type="EMBL" id="CP065601">
    <property type="protein sequence ID" value="QPQ92018.1"/>
    <property type="molecule type" value="Genomic_DNA"/>
</dbReference>
<organism evidence="3 4">
    <name type="scientific">Burkholderia glumae</name>
    <name type="common">Pseudomonas glumae</name>
    <dbReference type="NCBI Taxonomy" id="337"/>
    <lineage>
        <taxon>Bacteria</taxon>
        <taxon>Pseudomonadati</taxon>
        <taxon>Pseudomonadota</taxon>
        <taxon>Betaproteobacteria</taxon>
        <taxon>Burkholderiales</taxon>
        <taxon>Burkholderiaceae</taxon>
        <taxon>Burkholderia</taxon>
    </lineage>
</organism>
<dbReference type="AlphaFoldDB" id="A0AAQ0BSC2"/>
<feature type="domain" description="HTH cro/C1-type" evidence="2">
    <location>
        <begin position="160"/>
        <end position="189"/>
    </location>
</feature>
<evidence type="ECO:0000256" key="1">
    <source>
        <dbReference type="SAM" id="MobiDB-lite"/>
    </source>
</evidence>